<evidence type="ECO:0000256" key="2">
    <source>
        <dbReference type="ARBA" id="ARBA00008598"/>
    </source>
</evidence>
<dbReference type="GO" id="GO:0005524">
    <property type="term" value="F:ATP binding"/>
    <property type="evidence" value="ECO:0007669"/>
    <property type="project" value="UniProtKB-KW"/>
</dbReference>
<keyword evidence="6" id="KW-0680">Restriction system</keyword>
<dbReference type="GO" id="GO:0009307">
    <property type="term" value="P:DNA restriction-modification system"/>
    <property type="evidence" value="ECO:0007669"/>
    <property type="project" value="UniProtKB-KW"/>
</dbReference>
<dbReference type="PANTHER" id="PTHR30195:SF16">
    <property type="entry name" value="TYPE I RESTRICTION ENZYME ENDONUCLEASE SUBUNIT"/>
    <property type="match status" value="1"/>
</dbReference>
<dbReference type="Proteomes" id="UP000004741">
    <property type="component" value="Unassembled WGS sequence"/>
</dbReference>
<sequence>MNYETIAESNESTVVAEFHSNNEKKSAYESEAELERAFIALLEKQGYEFKKIHNEKELKDNLKEQLEKLNDHSFTPKEWDALYSQFIANKNDDYKAKTRKIQEDPIFNLTLENGKTKNIKIIDKKNIHRNALQVIHQYSNRGGKYQNRYDVSILVNGLPLVHVELKKSGDQRSVQSNQAL</sequence>
<keyword evidence="10" id="KW-0238">DNA-binding</keyword>
<evidence type="ECO:0000256" key="7">
    <source>
        <dbReference type="ARBA" id="ARBA00022759"/>
    </source>
</evidence>
<evidence type="ECO:0000256" key="6">
    <source>
        <dbReference type="ARBA" id="ARBA00022747"/>
    </source>
</evidence>
<keyword evidence="9" id="KW-0067">ATP-binding</keyword>
<evidence type="ECO:0000256" key="8">
    <source>
        <dbReference type="ARBA" id="ARBA00022801"/>
    </source>
</evidence>
<comment type="catalytic activity">
    <reaction evidence="1">
        <text>Endonucleolytic cleavage of DNA to give random double-stranded fragments with terminal 5'-phosphates, ATP is simultaneously hydrolyzed.</text>
        <dbReference type="EC" id="3.1.21.3"/>
    </reaction>
</comment>
<dbReference type="InterPro" id="IPR051268">
    <property type="entry name" value="Type-I_R_enzyme_R_subunit"/>
</dbReference>
<keyword evidence="8" id="KW-0378">Hydrolase</keyword>
<dbReference type="CDD" id="cd22332">
    <property type="entry name" value="HsdR_N"/>
    <property type="match status" value="1"/>
</dbReference>
<accession>J0PCG2</accession>
<gene>
    <name evidence="12" type="primary">hsdR_2</name>
    <name evidence="12" type="ORF">HPHPH34_1308</name>
</gene>
<keyword evidence="4" id="KW-0540">Nuclease</keyword>
<evidence type="ECO:0000313" key="12">
    <source>
        <dbReference type="EMBL" id="EJB96262.1"/>
    </source>
</evidence>
<protein>
    <recommendedName>
        <fullName evidence="3">type I site-specific deoxyribonuclease</fullName>
        <ecNumber evidence="3">3.1.21.3</ecNumber>
    </recommendedName>
</protein>
<feature type="domain" description="Restriction endonuclease type I HsdR N-terminal" evidence="11">
    <location>
        <begin position="29"/>
        <end position="172"/>
    </location>
</feature>
<evidence type="ECO:0000256" key="4">
    <source>
        <dbReference type="ARBA" id="ARBA00022722"/>
    </source>
</evidence>
<organism evidence="12 13">
    <name type="scientific">Helicobacter pylori Hp H-34</name>
    <dbReference type="NCBI Taxonomy" id="992069"/>
    <lineage>
        <taxon>Bacteria</taxon>
        <taxon>Pseudomonadati</taxon>
        <taxon>Campylobacterota</taxon>
        <taxon>Epsilonproteobacteria</taxon>
        <taxon>Campylobacterales</taxon>
        <taxon>Helicobacteraceae</taxon>
        <taxon>Helicobacter</taxon>
    </lineage>
</organism>
<proteinExistence type="inferred from homology"/>
<dbReference type="Pfam" id="PF04313">
    <property type="entry name" value="HSDR_N"/>
    <property type="match status" value="1"/>
</dbReference>
<name>J0PCG2_HELPX</name>
<reference evidence="12 13" key="1">
    <citation type="journal article" date="2013" name="Pathog. Dis.">
        <title>Genome sequences of 65 Helicobacter pylori strains isolated from asymptomatic individuals and patients with gastric cancer, peptic ulcer disease, or gastritis.</title>
        <authorList>
            <person name="Blanchard T.G."/>
            <person name="Czinn S.J."/>
            <person name="Correa P."/>
            <person name="Nakazawa T."/>
            <person name="Keelan M."/>
            <person name="Morningstar L."/>
            <person name="Santana-Cruz I."/>
            <person name="Maroo A."/>
            <person name="McCracken C."/>
            <person name="Shefchek K."/>
            <person name="Daugherty S."/>
            <person name="Song Y."/>
            <person name="Fraser C.M."/>
            <person name="Fricke W.F."/>
        </authorList>
    </citation>
    <scope>NUCLEOTIDE SEQUENCE [LARGE SCALE GENOMIC DNA]</scope>
    <source>
        <strain evidence="12 13">Hp H-34</strain>
    </source>
</reference>
<evidence type="ECO:0000313" key="13">
    <source>
        <dbReference type="Proteomes" id="UP000004741"/>
    </source>
</evidence>
<evidence type="ECO:0000256" key="1">
    <source>
        <dbReference type="ARBA" id="ARBA00000851"/>
    </source>
</evidence>
<evidence type="ECO:0000256" key="9">
    <source>
        <dbReference type="ARBA" id="ARBA00022840"/>
    </source>
</evidence>
<dbReference type="EMBL" id="AKPH01000005">
    <property type="protein sequence ID" value="EJB96262.1"/>
    <property type="molecule type" value="Genomic_DNA"/>
</dbReference>
<evidence type="ECO:0000256" key="3">
    <source>
        <dbReference type="ARBA" id="ARBA00012654"/>
    </source>
</evidence>
<evidence type="ECO:0000256" key="5">
    <source>
        <dbReference type="ARBA" id="ARBA00022741"/>
    </source>
</evidence>
<comment type="similarity">
    <text evidence="2">Belongs to the HsdR family.</text>
</comment>
<dbReference type="GO" id="GO:0009035">
    <property type="term" value="F:type I site-specific deoxyribonuclease activity"/>
    <property type="evidence" value="ECO:0007669"/>
    <property type="project" value="UniProtKB-EC"/>
</dbReference>
<dbReference type="AlphaFoldDB" id="J0PCG2"/>
<dbReference type="Gene3D" id="3.90.1570.50">
    <property type="match status" value="2"/>
</dbReference>
<keyword evidence="5" id="KW-0547">Nucleotide-binding</keyword>
<dbReference type="PANTHER" id="PTHR30195">
    <property type="entry name" value="TYPE I SITE-SPECIFIC DEOXYRIBONUCLEASE PROTEIN SUBUNIT M AND R"/>
    <property type="match status" value="1"/>
</dbReference>
<dbReference type="GO" id="GO:0003677">
    <property type="term" value="F:DNA binding"/>
    <property type="evidence" value="ECO:0007669"/>
    <property type="project" value="UniProtKB-KW"/>
</dbReference>
<comment type="caution">
    <text evidence="12">The sequence shown here is derived from an EMBL/GenBank/DDBJ whole genome shotgun (WGS) entry which is preliminary data.</text>
</comment>
<dbReference type="EC" id="3.1.21.3" evidence="3"/>
<dbReference type="InterPro" id="IPR007409">
    <property type="entry name" value="Restrct_endonuc_type1_HsdR_N"/>
</dbReference>
<dbReference type="PATRIC" id="fig|992069.3.peg.1274"/>
<evidence type="ECO:0000259" key="11">
    <source>
        <dbReference type="Pfam" id="PF04313"/>
    </source>
</evidence>
<keyword evidence="7" id="KW-0255">Endonuclease</keyword>
<evidence type="ECO:0000256" key="10">
    <source>
        <dbReference type="ARBA" id="ARBA00023125"/>
    </source>
</evidence>